<accession>A0A1G2CVV8</accession>
<name>A0A1G2CVV8_9BACT</name>
<evidence type="ECO:0000313" key="2">
    <source>
        <dbReference type="Proteomes" id="UP000177122"/>
    </source>
</evidence>
<evidence type="ECO:0000313" key="1">
    <source>
        <dbReference type="EMBL" id="OGZ05496.1"/>
    </source>
</evidence>
<evidence type="ECO:0008006" key="3">
    <source>
        <dbReference type="Google" id="ProtNLM"/>
    </source>
</evidence>
<protein>
    <recommendedName>
        <fullName evidence="3">Type 4 fimbrial biogenesis protein PilO</fullName>
    </recommendedName>
</protein>
<dbReference type="AlphaFoldDB" id="A0A1G2CVV8"/>
<dbReference type="EMBL" id="MHLI01000010">
    <property type="protein sequence ID" value="OGZ05496.1"/>
    <property type="molecule type" value="Genomic_DNA"/>
</dbReference>
<organism evidence="1 2">
    <name type="scientific">Candidatus Lloydbacteria bacterium RIFCSPHIGHO2_01_FULL_49_22</name>
    <dbReference type="NCBI Taxonomy" id="1798658"/>
    <lineage>
        <taxon>Bacteria</taxon>
        <taxon>Candidatus Lloydiibacteriota</taxon>
    </lineage>
</organism>
<reference evidence="1 2" key="1">
    <citation type="journal article" date="2016" name="Nat. Commun.">
        <title>Thousands of microbial genomes shed light on interconnected biogeochemical processes in an aquifer system.</title>
        <authorList>
            <person name="Anantharaman K."/>
            <person name="Brown C.T."/>
            <person name="Hug L.A."/>
            <person name="Sharon I."/>
            <person name="Castelle C.J."/>
            <person name="Probst A.J."/>
            <person name="Thomas B.C."/>
            <person name="Singh A."/>
            <person name="Wilkins M.J."/>
            <person name="Karaoz U."/>
            <person name="Brodie E.L."/>
            <person name="Williams K.H."/>
            <person name="Hubbard S.S."/>
            <person name="Banfield J.F."/>
        </authorList>
    </citation>
    <scope>NUCLEOTIDE SEQUENCE [LARGE SCALE GENOMIC DNA]</scope>
</reference>
<proteinExistence type="predicted"/>
<sequence length="174" mass="19454">MKRILHILMILLALDAFMAAGLWWGYTVIQSKKDEGSELRKELLLQDQKGRNLIALKRTLATVEKDHEEMLKFLYDPSDESQIDFVSRMEQLGSSTTGARIETVSLDLSTDAQPSLRGSFSMSGTWGQMYHFLRLLEEFPSHLTISRFEVKGSGAGGVWSGTAAIVLDSLKSVQ</sequence>
<gene>
    <name evidence="1" type="ORF">A2845_05795</name>
</gene>
<dbReference type="Proteomes" id="UP000177122">
    <property type="component" value="Unassembled WGS sequence"/>
</dbReference>
<comment type="caution">
    <text evidence="1">The sequence shown here is derived from an EMBL/GenBank/DDBJ whole genome shotgun (WGS) entry which is preliminary data.</text>
</comment>